<feature type="signal peptide" evidence="1">
    <location>
        <begin position="1"/>
        <end position="23"/>
    </location>
</feature>
<keyword evidence="3" id="KW-1185">Reference proteome</keyword>
<gene>
    <name evidence="2" type="ORF">BT96DRAFT_574116</name>
</gene>
<accession>A0A6A4HYZ9</accession>
<protein>
    <submittedName>
        <fullName evidence="2">Uncharacterized protein</fullName>
    </submittedName>
</protein>
<feature type="chain" id="PRO_5025642372" evidence="1">
    <location>
        <begin position="24"/>
        <end position="183"/>
    </location>
</feature>
<organism evidence="2 3">
    <name type="scientific">Gymnopus androsaceus JB14</name>
    <dbReference type="NCBI Taxonomy" id="1447944"/>
    <lineage>
        <taxon>Eukaryota</taxon>
        <taxon>Fungi</taxon>
        <taxon>Dikarya</taxon>
        <taxon>Basidiomycota</taxon>
        <taxon>Agaricomycotina</taxon>
        <taxon>Agaricomycetes</taxon>
        <taxon>Agaricomycetidae</taxon>
        <taxon>Agaricales</taxon>
        <taxon>Marasmiineae</taxon>
        <taxon>Omphalotaceae</taxon>
        <taxon>Gymnopus</taxon>
    </lineage>
</organism>
<evidence type="ECO:0000313" key="2">
    <source>
        <dbReference type="EMBL" id="KAE9401974.1"/>
    </source>
</evidence>
<name>A0A6A4HYZ9_9AGAR</name>
<dbReference type="Proteomes" id="UP000799118">
    <property type="component" value="Unassembled WGS sequence"/>
</dbReference>
<dbReference type="AlphaFoldDB" id="A0A6A4HYZ9"/>
<keyword evidence="1" id="KW-0732">Signal</keyword>
<proteinExistence type="predicted"/>
<evidence type="ECO:0000313" key="3">
    <source>
        <dbReference type="Proteomes" id="UP000799118"/>
    </source>
</evidence>
<reference evidence="2" key="1">
    <citation type="journal article" date="2019" name="Environ. Microbiol.">
        <title>Fungal ecological strategies reflected in gene transcription - a case study of two litter decomposers.</title>
        <authorList>
            <person name="Barbi F."/>
            <person name="Kohler A."/>
            <person name="Barry K."/>
            <person name="Baskaran P."/>
            <person name="Daum C."/>
            <person name="Fauchery L."/>
            <person name="Ihrmark K."/>
            <person name="Kuo A."/>
            <person name="LaButti K."/>
            <person name="Lipzen A."/>
            <person name="Morin E."/>
            <person name="Grigoriev I.V."/>
            <person name="Henrissat B."/>
            <person name="Lindahl B."/>
            <person name="Martin F."/>
        </authorList>
    </citation>
    <scope>NUCLEOTIDE SEQUENCE</scope>
    <source>
        <strain evidence="2">JB14</strain>
    </source>
</reference>
<dbReference type="EMBL" id="ML769440">
    <property type="protein sequence ID" value="KAE9401974.1"/>
    <property type="molecule type" value="Genomic_DNA"/>
</dbReference>
<dbReference type="OrthoDB" id="4820608at2759"/>
<sequence>MFSSSKLFSFIVLLGLLALQTLAQSNAVTYNASYDDINAGDAGVPITAYKELKYTNWEVFNSPKTSESPPNLIALNDGAEIGNMSVSNTSRVFHLTGFYFGCSALHGESLVVPLVPCTVLVTGYSNKQQVAQSAYVYDATVPKQNVTGLGNVFMGLDEVSFQVAFAKLSMGLDNIQYVMYDKL</sequence>
<evidence type="ECO:0000256" key="1">
    <source>
        <dbReference type="SAM" id="SignalP"/>
    </source>
</evidence>